<dbReference type="SUPFAM" id="SSF53335">
    <property type="entry name" value="S-adenosyl-L-methionine-dependent methyltransferases"/>
    <property type="match status" value="1"/>
</dbReference>
<dbReference type="Pfam" id="PF08242">
    <property type="entry name" value="Methyltransf_12"/>
    <property type="match status" value="1"/>
</dbReference>
<dbReference type="EMBL" id="CP035495">
    <property type="protein sequence ID" value="QAY64046.1"/>
    <property type="molecule type" value="Genomic_DNA"/>
</dbReference>
<keyword evidence="2" id="KW-0489">Methyltransferase</keyword>
<dbReference type="OrthoDB" id="8385759at2"/>
<protein>
    <submittedName>
        <fullName evidence="2">Methyltransferase</fullName>
    </submittedName>
</protein>
<gene>
    <name evidence="2" type="ORF">ET495_13365</name>
</gene>
<evidence type="ECO:0000259" key="1">
    <source>
        <dbReference type="Pfam" id="PF08242"/>
    </source>
</evidence>
<dbReference type="CDD" id="cd02440">
    <property type="entry name" value="AdoMet_MTases"/>
    <property type="match status" value="1"/>
</dbReference>
<dbReference type="Gene3D" id="3.40.50.150">
    <property type="entry name" value="Vaccinia Virus protein VP39"/>
    <property type="match status" value="1"/>
</dbReference>
<evidence type="ECO:0000313" key="2">
    <source>
        <dbReference type="EMBL" id="QAY64046.1"/>
    </source>
</evidence>
<dbReference type="AlphaFoldDB" id="A0A4P6ENP1"/>
<dbReference type="Proteomes" id="UP000291758">
    <property type="component" value="Chromosome"/>
</dbReference>
<proteinExistence type="predicted"/>
<keyword evidence="3" id="KW-1185">Reference proteome</keyword>
<name>A0A4P6ENP1_9MICO</name>
<evidence type="ECO:0000313" key="3">
    <source>
        <dbReference type="Proteomes" id="UP000291758"/>
    </source>
</evidence>
<organism evidence="2 3">
    <name type="scientific">Xylanimonas allomyrinae</name>
    <dbReference type="NCBI Taxonomy" id="2509459"/>
    <lineage>
        <taxon>Bacteria</taxon>
        <taxon>Bacillati</taxon>
        <taxon>Actinomycetota</taxon>
        <taxon>Actinomycetes</taxon>
        <taxon>Micrococcales</taxon>
        <taxon>Promicromonosporaceae</taxon>
        <taxon>Xylanimonas</taxon>
    </lineage>
</organism>
<sequence length="297" mass="31924">MDASERTARVTWEEGRAANLANWEERVPIHEQGYGVAGGEPARTLTRVVRDDLAAMAPFLPGGSVDGLDLCHLQCHIGTDTVSFALAGARVTGVDFSPSALASAARLAERSGVAATWVETDVLDAAAAVEAARGEVSPPGFDVVYTSIGAICWLGDLDRWAAQVARLLRPGGLFFIRDGHPAMYALDENAPDLRTVFRYFGDGSAQVWDDAGTYAGEGTITSTRTYEWPHPLSEVVNAVVGAGLRVERLDEGTVLPWRFSPRMEAVDGGFAWPGADRARMPVTFSLTARRPRGGEHR</sequence>
<dbReference type="InterPro" id="IPR029063">
    <property type="entry name" value="SAM-dependent_MTases_sf"/>
</dbReference>
<accession>A0A4P6ENP1</accession>
<reference evidence="2 3" key="1">
    <citation type="submission" date="2019-01" db="EMBL/GenBank/DDBJ databases">
        <title>Genome sequencing of strain 2JSPR-7.</title>
        <authorList>
            <person name="Heo J."/>
            <person name="Kim S.-J."/>
            <person name="Kim J.-S."/>
            <person name="Hong S.-B."/>
            <person name="Kwon S.-W."/>
        </authorList>
    </citation>
    <scope>NUCLEOTIDE SEQUENCE [LARGE SCALE GENOMIC DNA]</scope>
    <source>
        <strain evidence="2 3">2JSPR-7</strain>
    </source>
</reference>
<dbReference type="PANTHER" id="PTHR43464">
    <property type="entry name" value="METHYLTRANSFERASE"/>
    <property type="match status" value="1"/>
</dbReference>
<dbReference type="GO" id="GO:0008168">
    <property type="term" value="F:methyltransferase activity"/>
    <property type="evidence" value="ECO:0007669"/>
    <property type="project" value="UniProtKB-KW"/>
</dbReference>
<dbReference type="GO" id="GO:0032259">
    <property type="term" value="P:methylation"/>
    <property type="evidence" value="ECO:0007669"/>
    <property type="project" value="UniProtKB-KW"/>
</dbReference>
<keyword evidence="2" id="KW-0808">Transferase</keyword>
<feature type="domain" description="Methyltransferase type 12" evidence="1">
    <location>
        <begin position="73"/>
        <end position="174"/>
    </location>
</feature>
<dbReference type="KEGG" id="xyl:ET495_13365"/>
<dbReference type="PANTHER" id="PTHR43464:SF82">
    <property type="entry name" value="METHYLTRANSFERASE DOMAIN-CONTAINING PROTEIN"/>
    <property type="match status" value="1"/>
</dbReference>
<dbReference type="InterPro" id="IPR013217">
    <property type="entry name" value="Methyltransf_12"/>
</dbReference>
<dbReference type="RefSeq" id="WP_129205205.1">
    <property type="nucleotide sequence ID" value="NZ_CP035495.1"/>
</dbReference>